<dbReference type="Proteomes" id="UP001243330">
    <property type="component" value="Unassembled WGS sequence"/>
</dbReference>
<gene>
    <name evidence="1" type="ORF">CCHR01_08414</name>
</gene>
<dbReference type="EMBL" id="JAQOWY010000156">
    <property type="protein sequence ID" value="KAK1848996.1"/>
    <property type="molecule type" value="Genomic_DNA"/>
</dbReference>
<organism evidence="1 2">
    <name type="scientific">Colletotrichum chrysophilum</name>
    <dbReference type="NCBI Taxonomy" id="1836956"/>
    <lineage>
        <taxon>Eukaryota</taxon>
        <taxon>Fungi</taxon>
        <taxon>Dikarya</taxon>
        <taxon>Ascomycota</taxon>
        <taxon>Pezizomycotina</taxon>
        <taxon>Sordariomycetes</taxon>
        <taxon>Hypocreomycetidae</taxon>
        <taxon>Glomerellales</taxon>
        <taxon>Glomerellaceae</taxon>
        <taxon>Colletotrichum</taxon>
        <taxon>Colletotrichum gloeosporioides species complex</taxon>
    </lineage>
</organism>
<proteinExistence type="predicted"/>
<comment type="caution">
    <text evidence="1">The sequence shown here is derived from an EMBL/GenBank/DDBJ whole genome shotgun (WGS) entry which is preliminary data.</text>
</comment>
<accession>A0AAD9AJ06</accession>
<reference evidence="1" key="1">
    <citation type="submission" date="2023-01" db="EMBL/GenBank/DDBJ databases">
        <title>Colletotrichum chrysophilum M932 genome sequence.</title>
        <authorList>
            <person name="Baroncelli R."/>
        </authorList>
    </citation>
    <scope>NUCLEOTIDE SEQUENCE</scope>
    <source>
        <strain evidence="1">M932</strain>
    </source>
</reference>
<sequence length="144" mass="15538">MGVCVCFPLLSPWAGMGIFLDKSQSQISSSHFLLLRHGRGQTLREMAVWDECVCGQDADGAADPGSAVPSAGNFLRNATAASISALLVLYRLYHDEQRTSVLFVGLQLPVDVPFVGPTYLPPIHSTHSTHTSSLLLLPCCPEEK</sequence>
<feature type="non-terminal residue" evidence="1">
    <location>
        <position position="144"/>
    </location>
</feature>
<dbReference type="AlphaFoldDB" id="A0AAD9AJ06"/>
<evidence type="ECO:0000313" key="2">
    <source>
        <dbReference type="Proteomes" id="UP001243330"/>
    </source>
</evidence>
<name>A0AAD9AJ06_9PEZI</name>
<protein>
    <submittedName>
        <fullName evidence="1">Uncharacterized protein</fullName>
    </submittedName>
</protein>
<keyword evidence="2" id="KW-1185">Reference proteome</keyword>
<evidence type="ECO:0000313" key="1">
    <source>
        <dbReference type="EMBL" id="KAK1848996.1"/>
    </source>
</evidence>